<evidence type="ECO:0000256" key="3">
    <source>
        <dbReference type="ARBA" id="ARBA00022723"/>
    </source>
</evidence>
<keyword evidence="8" id="KW-1185">Reference proteome</keyword>
<dbReference type="GO" id="GO:0003939">
    <property type="term" value="F:L-iditol 2-dehydrogenase (NAD+) activity"/>
    <property type="evidence" value="ECO:0007669"/>
    <property type="project" value="TreeGrafter"/>
</dbReference>
<dbReference type="GO" id="GO:0046872">
    <property type="term" value="F:metal ion binding"/>
    <property type="evidence" value="ECO:0007669"/>
    <property type="project" value="UniProtKB-KW"/>
</dbReference>
<evidence type="ECO:0000256" key="4">
    <source>
        <dbReference type="ARBA" id="ARBA00022833"/>
    </source>
</evidence>
<reference evidence="7" key="1">
    <citation type="journal article" date="2020" name="Stud. Mycol.">
        <title>101 Dothideomycetes genomes: a test case for predicting lifestyles and emergence of pathogens.</title>
        <authorList>
            <person name="Haridas S."/>
            <person name="Albert R."/>
            <person name="Binder M."/>
            <person name="Bloem J."/>
            <person name="Labutti K."/>
            <person name="Salamov A."/>
            <person name="Andreopoulos B."/>
            <person name="Baker S."/>
            <person name="Barry K."/>
            <person name="Bills G."/>
            <person name="Bluhm B."/>
            <person name="Cannon C."/>
            <person name="Castanera R."/>
            <person name="Culley D."/>
            <person name="Daum C."/>
            <person name="Ezra D."/>
            <person name="Gonzalez J."/>
            <person name="Henrissat B."/>
            <person name="Kuo A."/>
            <person name="Liang C."/>
            <person name="Lipzen A."/>
            <person name="Lutzoni F."/>
            <person name="Magnuson J."/>
            <person name="Mondo S."/>
            <person name="Nolan M."/>
            <person name="Ohm R."/>
            <person name="Pangilinan J."/>
            <person name="Park H.-J."/>
            <person name="Ramirez L."/>
            <person name="Alfaro M."/>
            <person name="Sun H."/>
            <person name="Tritt A."/>
            <person name="Yoshinaga Y."/>
            <person name="Zwiers L.-H."/>
            <person name="Turgeon B."/>
            <person name="Goodwin S."/>
            <person name="Spatafora J."/>
            <person name="Crous P."/>
            <person name="Grigoriev I."/>
        </authorList>
    </citation>
    <scope>NUCLEOTIDE SEQUENCE</scope>
    <source>
        <strain evidence="7">CBS 123094</strain>
    </source>
</reference>
<comment type="cofactor">
    <cofactor evidence="1">
        <name>Zn(2+)</name>
        <dbReference type="ChEBI" id="CHEBI:29105"/>
    </cofactor>
</comment>
<feature type="domain" description="Alcohol dehydrogenase-like N-terminal" evidence="6">
    <location>
        <begin position="24"/>
        <end position="92"/>
    </location>
</feature>
<dbReference type="AlphaFoldDB" id="A0A6A5WTR7"/>
<keyword evidence="5" id="KW-0560">Oxidoreductase</keyword>
<dbReference type="SUPFAM" id="SSF50129">
    <property type="entry name" value="GroES-like"/>
    <property type="match status" value="1"/>
</dbReference>
<dbReference type="InterPro" id="IPR011032">
    <property type="entry name" value="GroES-like_sf"/>
</dbReference>
<dbReference type="PANTHER" id="PTHR43161">
    <property type="entry name" value="SORBITOL DEHYDROGENASE"/>
    <property type="match status" value="1"/>
</dbReference>
<keyword evidence="3" id="KW-0479">Metal-binding</keyword>
<evidence type="ECO:0000256" key="2">
    <source>
        <dbReference type="ARBA" id="ARBA00008072"/>
    </source>
</evidence>
<keyword evidence="4" id="KW-0862">Zinc</keyword>
<dbReference type="Proteomes" id="UP000799779">
    <property type="component" value="Unassembled WGS sequence"/>
</dbReference>
<protein>
    <submittedName>
        <fullName evidence="7">GroES-like protein</fullName>
    </submittedName>
</protein>
<evidence type="ECO:0000256" key="1">
    <source>
        <dbReference type="ARBA" id="ARBA00001947"/>
    </source>
</evidence>
<accession>A0A6A5WTR7</accession>
<sequence>MRKRCAYTSFALSVNDTLRRTVHHWQRGRIGEFVLTGPMVLGHESSGVVAEVDAYVTNLDTEDRAAIEPGIPCRRCDHCKRGNYNICGDTIFAATPPHDGMSLLNRQCGLPAGPDVVLECSGAEAYIQIGIFAARSNICPGWYGKREHPISDYSSLYQGTEGPGVDRVFQWILIHVRPCRKWV</sequence>
<dbReference type="PANTHER" id="PTHR43161:SF9">
    <property type="entry name" value="SORBITOL DEHYDROGENASE"/>
    <property type="match status" value="1"/>
</dbReference>
<name>A0A6A5WTR7_9PLEO</name>
<dbReference type="InterPro" id="IPR013154">
    <property type="entry name" value="ADH-like_N"/>
</dbReference>
<evidence type="ECO:0000313" key="8">
    <source>
        <dbReference type="Proteomes" id="UP000799779"/>
    </source>
</evidence>
<evidence type="ECO:0000313" key="7">
    <source>
        <dbReference type="EMBL" id="KAF2003591.1"/>
    </source>
</evidence>
<organism evidence="7 8">
    <name type="scientific">Amniculicola lignicola CBS 123094</name>
    <dbReference type="NCBI Taxonomy" id="1392246"/>
    <lineage>
        <taxon>Eukaryota</taxon>
        <taxon>Fungi</taxon>
        <taxon>Dikarya</taxon>
        <taxon>Ascomycota</taxon>
        <taxon>Pezizomycotina</taxon>
        <taxon>Dothideomycetes</taxon>
        <taxon>Pleosporomycetidae</taxon>
        <taxon>Pleosporales</taxon>
        <taxon>Amniculicolaceae</taxon>
        <taxon>Amniculicola</taxon>
    </lineage>
</organism>
<proteinExistence type="inferred from homology"/>
<evidence type="ECO:0000256" key="5">
    <source>
        <dbReference type="ARBA" id="ARBA00023002"/>
    </source>
</evidence>
<dbReference type="EMBL" id="ML977571">
    <property type="protein sequence ID" value="KAF2003591.1"/>
    <property type="molecule type" value="Genomic_DNA"/>
</dbReference>
<dbReference type="OrthoDB" id="3941538at2759"/>
<evidence type="ECO:0000259" key="6">
    <source>
        <dbReference type="Pfam" id="PF08240"/>
    </source>
</evidence>
<dbReference type="Gene3D" id="3.90.180.10">
    <property type="entry name" value="Medium-chain alcohol dehydrogenases, catalytic domain"/>
    <property type="match status" value="1"/>
</dbReference>
<gene>
    <name evidence="7" type="ORF">P154DRAFT_78723</name>
</gene>
<dbReference type="GO" id="GO:0006062">
    <property type="term" value="P:sorbitol catabolic process"/>
    <property type="evidence" value="ECO:0007669"/>
    <property type="project" value="TreeGrafter"/>
</dbReference>
<comment type="similarity">
    <text evidence="2">Belongs to the zinc-containing alcohol dehydrogenase family.</text>
</comment>
<dbReference type="Pfam" id="PF08240">
    <property type="entry name" value="ADH_N"/>
    <property type="match status" value="1"/>
</dbReference>